<gene>
    <name evidence="1" type="ORF">LX32DRAFT_35470</name>
</gene>
<sequence>MSYQPLSTAETRAQIHLCRPDNQICVLCDGIQETPGALTAVAHRFVLVLAHQPRSDSITSDAVLLPHPKHLPDESKRMKLYAARPYTE</sequence>
<name>A0AAD9HC26_9PEZI</name>
<dbReference type="AlphaFoldDB" id="A0AAD9HC26"/>
<evidence type="ECO:0000313" key="1">
    <source>
        <dbReference type="EMBL" id="KAK2026080.1"/>
    </source>
</evidence>
<evidence type="ECO:0000313" key="2">
    <source>
        <dbReference type="Proteomes" id="UP001232148"/>
    </source>
</evidence>
<proteinExistence type="predicted"/>
<dbReference type="Proteomes" id="UP001232148">
    <property type="component" value="Unassembled WGS sequence"/>
</dbReference>
<reference evidence="1" key="1">
    <citation type="submission" date="2021-06" db="EMBL/GenBank/DDBJ databases">
        <title>Comparative genomics, transcriptomics and evolutionary studies reveal genomic signatures of adaptation to plant cell wall in hemibiotrophic fungi.</title>
        <authorList>
            <consortium name="DOE Joint Genome Institute"/>
            <person name="Baroncelli R."/>
            <person name="Diaz J.F."/>
            <person name="Benocci T."/>
            <person name="Peng M."/>
            <person name="Battaglia E."/>
            <person name="Haridas S."/>
            <person name="Andreopoulos W."/>
            <person name="Labutti K."/>
            <person name="Pangilinan J."/>
            <person name="Floch G.L."/>
            <person name="Makela M.R."/>
            <person name="Henrissat B."/>
            <person name="Grigoriev I.V."/>
            <person name="Crouch J.A."/>
            <person name="De Vries R.P."/>
            <person name="Sukno S.A."/>
            <person name="Thon M.R."/>
        </authorList>
    </citation>
    <scope>NUCLEOTIDE SEQUENCE</scope>
    <source>
        <strain evidence="1">MAFF235873</strain>
    </source>
</reference>
<dbReference type="EMBL" id="MU842922">
    <property type="protein sequence ID" value="KAK2026080.1"/>
    <property type="molecule type" value="Genomic_DNA"/>
</dbReference>
<organism evidence="1 2">
    <name type="scientific">Colletotrichum zoysiae</name>
    <dbReference type="NCBI Taxonomy" id="1216348"/>
    <lineage>
        <taxon>Eukaryota</taxon>
        <taxon>Fungi</taxon>
        <taxon>Dikarya</taxon>
        <taxon>Ascomycota</taxon>
        <taxon>Pezizomycotina</taxon>
        <taxon>Sordariomycetes</taxon>
        <taxon>Hypocreomycetidae</taxon>
        <taxon>Glomerellales</taxon>
        <taxon>Glomerellaceae</taxon>
        <taxon>Colletotrichum</taxon>
        <taxon>Colletotrichum graminicola species complex</taxon>
    </lineage>
</organism>
<protein>
    <submittedName>
        <fullName evidence="1">Uncharacterized protein</fullName>
    </submittedName>
</protein>
<keyword evidence="2" id="KW-1185">Reference proteome</keyword>
<comment type="caution">
    <text evidence="1">The sequence shown here is derived from an EMBL/GenBank/DDBJ whole genome shotgun (WGS) entry which is preliminary data.</text>
</comment>
<accession>A0AAD9HC26</accession>